<name>A0ACA9SH38_9GLOM</name>
<comment type="caution">
    <text evidence="1">The sequence shown here is derived from an EMBL/GenBank/DDBJ whole genome shotgun (WGS) entry which is preliminary data.</text>
</comment>
<sequence>MAITTRAKHHQLEEQQSNLSTDNEKYSEDQSLDYVSDNNMFTDIYNKESSSDNEEDNLQEISQI</sequence>
<dbReference type="EMBL" id="CAJVQC010114763">
    <property type="protein sequence ID" value="CAG8836456.1"/>
    <property type="molecule type" value="Genomic_DNA"/>
</dbReference>
<gene>
    <name evidence="1" type="ORF">RPERSI_LOCUS29936</name>
</gene>
<protein>
    <submittedName>
        <fullName evidence="1">6926_t:CDS:1</fullName>
    </submittedName>
</protein>
<proteinExistence type="predicted"/>
<dbReference type="Proteomes" id="UP000789920">
    <property type="component" value="Unassembled WGS sequence"/>
</dbReference>
<organism evidence="1 2">
    <name type="scientific">Racocetra persica</name>
    <dbReference type="NCBI Taxonomy" id="160502"/>
    <lineage>
        <taxon>Eukaryota</taxon>
        <taxon>Fungi</taxon>
        <taxon>Fungi incertae sedis</taxon>
        <taxon>Mucoromycota</taxon>
        <taxon>Glomeromycotina</taxon>
        <taxon>Glomeromycetes</taxon>
        <taxon>Diversisporales</taxon>
        <taxon>Gigasporaceae</taxon>
        <taxon>Racocetra</taxon>
    </lineage>
</organism>
<accession>A0ACA9SH38</accession>
<reference evidence="1" key="1">
    <citation type="submission" date="2021-06" db="EMBL/GenBank/DDBJ databases">
        <authorList>
            <person name="Kallberg Y."/>
            <person name="Tangrot J."/>
            <person name="Rosling A."/>
        </authorList>
    </citation>
    <scope>NUCLEOTIDE SEQUENCE</scope>
    <source>
        <strain evidence="1">MA461A</strain>
    </source>
</reference>
<feature type="non-terminal residue" evidence="1">
    <location>
        <position position="64"/>
    </location>
</feature>
<evidence type="ECO:0000313" key="1">
    <source>
        <dbReference type="EMBL" id="CAG8836456.1"/>
    </source>
</evidence>
<keyword evidence="2" id="KW-1185">Reference proteome</keyword>
<evidence type="ECO:0000313" key="2">
    <source>
        <dbReference type="Proteomes" id="UP000789920"/>
    </source>
</evidence>